<evidence type="ECO:0000256" key="2">
    <source>
        <dbReference type="ARBA" id="ARBA00022729"/>
    </source>
</evidence>
<evidence type="ECO:0000313" key="12">
    <source>
        <dbReference type="RefSeq" id="XP_011498384.1"/>
    </source>
</evidence>
<keyword evidence="11" id="KW-1185">Reference proteome</keyword>
<feature type="active site" description="Charge relay system" evidence="8">
    <location>
        <position position="371"/>
    </location>
</feature>
<evidence type="ECO:0000259" key="10">
    <source>
        <dbReference type="Pfam" id="PF00561"/>
    </source>
</evidence>
<keyword evidence="9" id="KW-1133">Transmembrane helix</keyword>
<organism evidence="11 12">
    <name type="scientific">Ceratosolen solmsi marchali</name>
    <dbReference type="NCBI Taxonomy" id="326594"/>
    <lineage>
        <taxon>Eukaryota</taxon>
        <taxon>Metazoa</taxon>
        <taxon>Ecdysozoa</taxon>
        <taxon>Arthropoda</taxon>
        <taxon>Hexapoda</taxon>
        <taxon>Insecta</taxon>
        <taxon>Pterygota</taxon>
        <taxon>Neoptera</taxon>
        <taxon>Endopterygota</taxon>
        <taxon>Hymenoptera</taxon>
        <taxon>Apocrita</taxon>
        <taxon>Proctotrupomorpha</taxon>
        <taxon>Chalcidoidea</taxon>
        <taxon>Agaonidae</taxon>
        <taxon>Agaoninae</taxon>
        <taxon>Ceratosolen</taxon>
    </lineage>
</organism>
<dbReference type="PIRSF" id="PIRSF000862">
    <property type="entry name" value="Steryl_ester_lip"/>
    <property type="match status" value="1"/>
</dbReference>
<keyword evidence="5" id="KW-0443">Lipid metabolism</keyword>
<evidence type="ECO:0000256" key="4">
    <source>
        <dbReference type="ARBA" id="ARBA00022963"/>
    </source>
</evidence>
<keyword evidence="2" id="KW-0732">Signal</keyword>
<keyword evidence="3 7" id="KW-0378">Hydrolase</keyword>
<name>A0AAJ6YHX4_9HYME</name>
<dbReference type="RefSeq" id="XP_011498384.1">
    <property type="nucleotide sequence ID" value="XM_011500082.1"/>
</dbReference>
<feature type="domain" description="AB hydrolase-1" evidence="10">
    <location>
        <begin position="105"/>
        <end position="405"/>
    </location>
</feature>
<reference evidence="12" key="1">
    <citation type="submission" date="2025-08" db="UniProtKB">
        <authorList>
            <consortium name="RefSeq"/>
        </authorList>
    </citation>
    <scope>IDENTIFICATION</scope>
</reference>
<protein>
    <recommendedName>
        <fullName evidence="7">Lipase</fullName>
    </recommendedName>
</protein>
<feature type="transmembrane region" description="Helical" evidence="9">
    <location>
        <begin position="7"/>
        <end position="25"/>
    </location>
</feature>
<evidence type="ECO:0000256" key="5">
    <source>
        <dbReference type="ARBA" id="ARBA00023098"/>
    </source>
</evidence>
<dbReference type="Gene3D" id="3.40.50.1820">
    <property type="entry name" value="alpha/beta hydrolase"/>
    <property type="match status" value="1"/>
</dbReference>
<dbReference type="FunFam" id="3.40.50.1820:FF:000057">
    <property type="entry name" value="Lipase"/>
    <property type="match status" value="1"/>
</dbReference>
<evidence type="ECO:0000256" key="3">
    <source>
        <dbReference type="ARBA" id="ARBA00022801"/>
    </source>
</evidence>
<feature type="active site" description="Charge relay system" evidence="8">
    <location>
        <position position="402"/>
    </location>
</feature>
<dbReference type="Proteomes" id="UP000695007">
    <property type="component" value="Unplaced"/>
</dbReference>
<comment type="similarity">
    <text evidence="1 7">Belongs to the AB hydrolase superfamily. Lipase family.</text>
</comment>
<keyword evidence="9" id="KW-0472">Membrane</keyword>
<evidence type="ECO:0000256" key="1">
    <source>
        <dbReference type="ARBA" id="ARBA00010701"/>
    </source>
</evidence>
<keyword evidence="4 7" id="KW-0442">Lipid degradation</keyword>
<evidence type="ECO:0000256" key="6">
    <source>
        <dbReference type="ARBA" id="ARBA00023180"/>
    </source>
</evidence>
<evidence type="ECO:0000256" key="7">
    <source>
        <dbReference type="PIRNR" id="PIRNR000862"/>
    </source>
</evidence>
<accession>A0AAJ6YHX4</accession>
<feature type="active site" description="Nucleophile" evidence="8">
    <location>
        <position position="197"/>
    </location>
</feature>
<dbReference type="KEGG" id="csol:105362608"/>
<dbReference type="GO" id="GO:0016042">
    <property type="term" value="P:lipid catabolic process"/>
    <property type="evidence" value="ECO:0007669"/>
    <property type="project" value="UniProtKB-KW"/>
</dbReference>
<evidence type="ECO:0000313" key="11">
    <source>
        <dbReference type="Proteomes" id="UP000695007"/>
    </source>
</evidence>
<gene>
    <name evidence="12" type="primary">LOC105362608</name>
</gene>
<dbReference type="InterPro" id="IPR029058">
    <property type="entry name" value="AB_hydrolase_fold"/>
</dbReference>
<dbReference type="GeneID" id="105362608"/>
<dbReference type="InterPro" id="IPR000073">
    <property type="entry name" value="AB_hydrolase_1"/>
</dbReference>
<sequence length="427" mass="49032">MNDIKSILVLYLVYTLLIDVSPIFFESRPDLFARERYARSRNKTTERSFDSIEGLKSLDFVALVNRFGYPAEEHLVTTIDGYKLRIHRIPGSPSIPKAAKKPIALFQHGIFASSDLWILSGPTKDLAYLLADAGYDVWLSNARGNTYSRSHTTLSPNRDQQFWQFSFHEIAVFDMTAVIDYILQLTDQQSIVYIGHSMGTTISYVLLSTKPEYNKKLKLIISLSPVVYWHTPHSPMVKFVKKNFEAFKNFYISSGTYEVFPLTKANIKVLYSFCSNESILQQYCIKLIYYLFGYNPSQFITSKLPTLVSYFPSGSSIQTLTHFYQNLISDSFKMFDYGIIQNFAVYKQREPPHYNLSNIVAPVALFYGKGDTLISPHNSIDLSKDLRNIVTIEPVKDEMFTHFDFLISRDLKTVLNDRILEIISEVA</sequence>
<dbReference type="GO" id="GO:0016788">
    <property type="term" value="F:hydrolase activity, acting on ester bonds"/>
    <property type="evidence" value="ECO:0007669"/>
    <property type="project" value="InterPro"/>
</dbReference>
<evidence type="ECO:0000256" key="8">
    <source>
        <dbReference type="PIRSR" id="PIRSR000862-1"/>
    </source>
</evidence>
<dbReference type="Pfam" id="PF00561">
    <property type="entry name" value="Abhydrolase_1"/>
    <property type="match status" value="1"/>
</dbReference>
<evidence type="ECO:0000256" key="9">
    <source>
        <dbReference type="SAM" id="Phobius"/>
    </source>
</evidence>
<dbReference type="SUPFAM" id="SSF53474">
    <property type="entry name" value="alpha/beta-Hydrolases"/>
    <property type="match status" value="1"/>
</dbReference>
<proteinExistence type="inferred from homology"/>
<dbReference type="InterPro" id="IPR025483">
    <property type="entry name" value="Lipase_euk"/>
</dbReference>
<keyword evidence="9" id="KW-0812">Transmembrane</keyword>
<dbReference type="AlphaFoldDB" id="A0AAJ6YHX4"/>
<keyword evidence="6" id="KW-0325">Glycoprotein</keyword>
<dbReference type="PANTHER" id="PTHR11005">
    <property type="entry name" value="LYSOSOMAL ACID LIPASE-RELATED"/>
    <property type="match status" value="1"/>
</dbReference>